<dbReference type="Pfam" id="PF02045">
    <property type="entry name" value="CBFB_NFYA"/>
    <property type="match status" value="1"/>
</dbReference>
<dbReference type="Gene3D" id="6.10.250.2430">
    <property type="match status" value="1"/>
</dbReference>
<protein>
    <recommendedName>
        <fullName evidence="6">Nuclear transcription factor Y subunit</fullName>
    </recommendedName>
</protein>
<feature type="compositionally biased region" description="Basic and acidic residues" evidence="7">
    <location>
        <begin position="77"/>
        <end position="87"/>
    </location>
</feature>
<dbReference type="GO" id="GO:0016602">
    <property type="term" value="C:CCAAT-binding factor complex"/>
    <property type="evidence" value="ECO:0000318"/>
    <property type="project" value="GO_Central"/>
</dbReference>
<feature type="compositionally biased region" description="Basic residues" evidence="7">
    <location>
        <begin position="50"/>
        <end position="72"/>
    </location>
</feature>
<evidence type="ECO:0000313" key="9">
    <source>
        <dbReference type="Proteomes" id="UP000009022"/>
    </source>
</evidence>
<keyword evidence="2 6" id="KW-0805">Transcription regulation</keyword>
<dbReference type="eggNOG" id="KOG1561">
    <property type="taxonomic scope" value="Eukaryota"/>
</dbReference>
<dbReference type="PROSITE" id="PS51152">
    <property type="entry name" value="NFYA_HAP2_2"/>
    <property type="match status" value="1"/>
</dbReference>
<keyword evidence="4 6" id="KW-0804">Transcription</keyword>
<dbReference type="GO" id="GO:0003677">
    <property type="term" value="F:DNA binding"/>
    <property type="evidence" value="ECO:0007669"/>
    <property type="project" value="UniProtKB-KW"/>
</dbReference>
<dbReference type="EMBL" id="DS985248">
    <property type="protein sequence ID" value="EDV22927.1"/>
    <property type="molecule type" value="Genomic_DNA"/>
</dbReference>
<dbReference type="Proteomes" id="UP000009022">
    <property type="component" value="Unassembled WGS sequence"/>
</dbReference>
<evidence type="ECO:0000256" key="5">
    <source>
        <dbReference type="ARBA" id="ARBA00023242"/>
    </source>
</evidence>
<reference evidence="8 9" key="1">
    <citation type="journal article" date="2008" name="Nature">
        <title>The Trichoplax genome and the nature of placozoans.</title>
        <authorList>
            <person name="Srivastava M."/>
            <person name="Begovic E."/>
            <person name="Chapman J."/>
            <person name="Putnam N.H."/>
            <person name="Hellsten U."/>
            <person name="Kawashima T."/>
            <person name="Kuo A."/>
            <person name="Mitros T."/>
            <person name="Salamov A."/>
            <person name="Carpenter M.L."/>
            <person name="Signorovitch A.Y."/>
            <person name="Moreno M.A."/>
            <person name="Kamm K."/>
            <person name="Grimwood J."/>
            <person name="Schmutz J."/>
            <person name="Shapiro H."/>
            <person name="Grigoriev I.V."/>
            <person name="Buss L.W."/>
            <person name="Schierwater B."/>
            <person name="Dellaporta S.L."/>
            <person name="Rokhsar D.S."/>
        </authorList>
    </citation>
    <scope>NUCLEOTIDE SEQUENCE [LARGE SCALE GENOMIC DNA]</scope>
    <source>
        <strain evidence="8 9">Grell-BS-1999</strain>
    </source>
</reference>
<dbReference type="CTD" id="6755827"/>
<dbReference type="PRINTS" id="PR00616">
    <property type="entry name" value="CCAATSUBUNTB"/>
</dbReference>
<evidence type="ECO:0000256" key="1">
    <source>
        <dbReference type="ARBA" id="ARBA00004123"/>
    </source>
</evidence>
<evidence type="ECO:0000256" key="6">
    <source>
        <dbReference type="RuleBase" id="RU367155"/>
    </source>
</evidence>
<dbReference type="PhylomeDB" id="B3S388"/>
<dbReference type="GO" id="GO:0006357">
    <property type="term" value="P:regulation of transcription by RNA polymerase II"/>
    <property type="evidence" value="ECO:0000318"/>
    <property type="project" value="GO_Central"/>
</dbReference>
<dbReference type="GO" id="GO:0000981">
    <property type="term" value="F:DNA-binding transcription factor activity, RNA polymerase II-specific"/>
    <property type="evidence" value="ECO:0000318"/>
    <property type="project" value="GO_Central"/>
</dbReference>
<dbReference type="OrthoDB" id="1097733at2759"/>
<accession>B3S388</accession>
<feature type="region of interest" description="Disordered" evidence="7">
    <location>
        <begin position="36"/>
        <end position="131"/>
    </location>
</feature>
<dbReference type="KEGG" id="tad:TRIADDRAFT_58635"/>
<dbReference type="AlphaFoldDB" id="B3S388"/>
<evidence type="ECO:0000256" key="3">
    <source>
        <dbReference type="ARBA" id="ARBA00023125"/>
    </source>
</evidence>
<dbReference type="RefSeq" id="XP_002114793.1">
    <property type="nucleotide sequence ID" value="XM_002114757.1"/>
</dbReference>
<dbReference type="STRING" id="10228.B3S388"/>
<keyword evidence="5 6" id="KW-0539">Nucleus</keyword>
<keyword evidence="3 6" id="KW-0238">DNA-binding</keyword>
<dbReference type="PANTHER" id="PTHR12632">
    <property type="entry name" value="TRANSCRIPTION FACTOR NF-Y ALPHA-RELATED"/>
    <property type="match status" value="1"/>
</dbReference>
<gene>
    <name evidence="8" type="ORF">TRIADDRAFT_58635</name>
</gene>
<evidence type="ECO:0000256" key="4">
    <source>
        <dbReference type="ARBA" id="ARBA00023163"/>
    </source>
</evidence>
<evidence type="ECO:0000313" key="8">
    <source>
        <dbReference type="EMBL" id="EDV22927.1"/>
    </source>
</evidence>
<proteinExistence type="inferred from homology"/>
<organism evidence="8 9">
    <name type="scientific">Trichoplax adhaerens</name>
    <name type="common">Trichoplax reptans</name>
    <dbReference type="NCBI Taxonomy" id="10228"/>
    <lineage>
        <taxon>Eukaryota</taxon>
        <taxon>Metazoa</taxon>
        <taxon>Placozoa</taxon>
        <taxon>Uniplacotomia</taxon>
        <taxon>Trichoplacea</taxon>
        <taxon>Trichoplacidae</taxon>
        <taxon>Trichoplax</taxon>
    </lineage>
</organism>
<sequence>MNGQSLPHNQRVPVQVEAMEEPLYVNAKQYHRILKRRQARSRMESEGRLAKNRKKYLHESRHKHACRRRRSNGGRFITKEESEKMVSDSDLSSDQIGQRGDDMSNPDSINNKSSHSNSVGQGENSNGIEKS</sequence>
<dbReference type="GeneID" id="6755827"/>
<evidence type="ECO:0000256" key="7">
    <source>
        <dbReference type="SAM" id="MobiDB-lite"/>
    </source>
</evidence>
<dbReference type="SMART" id="SM00521">
    <property type="entry name" value="CBF"/>
    <property type="match status" value="1"/>
</dbReference>
<comment type="similarity">
    <text evidence="6">Belongs to the NFYA/HAP2 subunit family.</text>
</comment>
<dbReference type="InParanoid" id="B3S388"/>
<comment type="function">
    <text evidence="6">Component of the sequence-specific heterotrimeric transcription factor (NF-Y) which specifically recognizes a 5'-CCAAT-3' box motif found in the promoters of its target genes.</text>
</comment>
<dbReference type="InterPro" id="IPR001289">
    <property type="entry name" value="NFYA"/>
</dbReference>
<evidence type="ECO:0000256" key="2">
    <source>
        <dbReference type="ARBA" id="ARBA00023015"/>
    </source>
</evidence>
<comment type="subcellular location">
    <subcellularLocation>
        <location evidence="1 6">Nucleus</location>
    </subcellularLocation>
</comment>
<comment type="subunit">
    <text evidence="6">Heterotrimer.</text>
</comment>
<keyword evidence="9" id="KW-1185">Reference proteome</keyword>
<dbReference type="HOGENOM" id="CLU_1930231_0_0_1"/>
<feature type="compositionally biased region" description="Polar residues" evidence="7">
    <location>
        <begin position="105"/>
        <end position="131"/>
    </location>
</feature>
<name>B3S388_TRIAD</name>